<dbReference type="AlphaFoldDB" id="A0A7J7ZWN6"/>
<dbReference type="EMBL" id="JABWUV010000002">
    <property type="protein sequence ID" value="KAF6378717.1"/>
    <property type="molecule type" value="Genomic_DNA"/>
</dbReference>
<protein>
    <submittedName>
        <fullName evidence="2">Uncharacterized protein</fullName>
    </submittedName>
</protein>
<keyword evidence="3" id="KW-1185">Reference proteome</keyword>
<reference evidence="2 3" key="1">
    <citation type="journal article" date="2020" name="Nature">
        <title>Six reference-quality genomes reveal evolution of bat adaptations.</title>
        <authorList>
            <person name="Jebb D."/>
            <person name="Huang Z."/>
            <person name="Pippel M."/>
            <person name="Hughes G.M."/>
            <person name="Lavrichenko K."/>
            <person name="Devanna P."/>
            <person name="Winkler S."/>
            <person name="Jermiin L.S."/>
            <person name="Skirmuntt E.C."/>
            <person name="Katzourakis A."/>
            <person name="Burkitt-Gray L."/>
            <person name="Ray D.A."/>
            <person name="Sullivan K.A.M."/>
            <person name="Roscito J.G."/>
            <person name="Kirilenko B.M."/>
            <person name="Davalos L.M."/>
            <person name="Corthals A.P."/>
            <person name="Power M.L."/>
            <person name="Jones G."/>
            <person name="Ransome R.D."/>
            <person name="Dechmann D.K.N."/>
            <person name="Locatelli A.G."/>
            <person name="Puechmaille S.J."/>
            <person name="Fedrigo O."/>
            <person name="Jarvis E.D."/>
            <person name="Hiller M."/>
            <person name="Vernes S.C."/>
            <person name="Myers E.W."/>
            <person name="Teeling E.C."/>
        </authorList>
    </citation>
    <scope>NUCLEOTIDE SEQUENCE [LARGE SCALE GENOMIC DNA]</scope>
    <source>
        <strain evidence="2">MMyoMyo1</strain>
        <tissue evidence="2">Flight muscle</tissue>
    </source>
</reference>
<feature type="region of interest" description="Disordered" evidence="1">
    <location>
        <begin position="24"/>
        <end position="44"/>
    </location>
</feature>
<evidence type="ECO:0000313" key="3">
    <source>
        <dbReference type="Proteomes" id="UP000527355"/>
    </source>
</evidence>
<accession>A0A7J7ZWN6</accession>
<comment type="caution">
    <text evidence="2">The sequence shown here is derived from an EMBL/GenBank/DDBJ whole genome shotgun (WGS) entry which is preliminary data.</text>
</comment>
<proteinExistence type="predicted"/>
<evidence type="ECO:0000313" key="2">
    <source>
        <dbReference type="EMBL" id="KAF6378717.1"/>
    </source>
</evidence>
<sequence length="147" mass="16026">MFCLSSQPLTMLFPLPGSLPQSPLPNATFQAPPLPPSSPRKHPSFSPPAPFVTFFCRTVHSVPELLVSGIRLSHWAQSCLRAGPGADCSVSPFSIEVDEERRKRDGMITVYPEDGGETEAGIQRNSHKSGECFTQKGSRQWTRTTGG</sequence>
<feature type="region of interest" description="Disordered" evidence="1">
    <location>
        <begin position="113"/>
        <end position="147"/>
    </location>
</feature>
<dbReference type="Proteomes" id="UP000527355">
    <property type="component" value="Unassembled WGS sequence"/>
</dbReference>
<name>A0A7J7ZWN6_MYOMY</name>
<organism evidence="2 3">
    <name type="scientific">Myotis myotis</name>
    <name type="common">Greater mouse-eared bat</name>
    <name type="synonym">Vespertilio myotis</name>
    <dbReference type="NCBI Taxonomy" id="51298"/>
    <lineage>
        <taxon>Eukaryota</taxon>
        <taxon>Metazoa</taxon>
        <taxon>Chordata</taxon>
        <taxon>Craniata</taxon>
        <taxon>Vertebrata</taxon>
        <taxon>Euteleostomi</taxon>
        <taxon>Mammalia</taxon>
        <taxon>Eutheria</taxon>
        <taxon>Laurasiatheria</taxon>
        <taxon>Chiroptera</taxon>
        <taxon>Yangochiroptera</taxon>
        <taxon>Vespertilionidae</taxon>
        <taxon>Myotis</taxon>
    </lineage>
</organism>
<evidence type="ECO:0000256" key="1">
    <source>
        <dbReference type="SAM" id="MobiDB-lite"/>
    </source>
</evidence>
<feature type="compositionally biased region" description="Polar residues" evidence="1">
    <location>
        <begin position="135"/>
        <end position="147"/>
    </location>
</feature>
<gene>
    <name evidence="2" type="ORF">mMyoMyo1_009643</name>
</gene>